<comment type="similarity">
    <text evidence="1">Belongs to the LysR transcriptional regulatory family.</text>
</comment>
<keyword evidence="2" id="KW-0805">Transcription regulation</keyword>
<dbReference type="GO" id="GO:0005829">
    <property type="term" value="C:cytosol"/>
    <property type="evidence" value="ECO:0007669"/>
    <property type="project" value="TreeGrafter"/>
</dbReference>
<evidence type="ECO:0000256" key="1">
    <source>
        <dbReference type="ARBA" id="ARBA00009437"/>
    </source>
</evidence>
<organism evidence="6 8">
    <name type="scientific">Acetobacter cibinongensis</name>
    <dbReference type="NCBI Taxonomy" id="146475"/>
    <lineage>
        <taxon>Bacteria</taxon>
        <taxon>Pseudomonadati</taxon>
        <taxon>Pseudomonadota</taxon>
        <taxon>Alphaproteobacteria</taxon>
        <taxon>Acetobacterales</taxon>
        <taxon>Acetobacteraceae</taxon>
        <taxon>Acetobacter</taxon>
    </lineage>
</organism>
<keyword evidence="9" id="KW-1185">Reference proteome</keyword>
<reference evidence="7 9" key="2">
    <citation type="submission" date="2019-07" db="EMBL/GenBank/DDBJ databases">
        <title>Whole genome shotgun sequence of Acetobacter cibinongensis NBRC 16605.</title>
        <authorList>
            <person name="Hosoyama A."/>
            <person name="Uohara A."/>
            <person name="Ohji S."/>
            <person name="Ichikawa N."/>
        </authorList>
    </citation>
    <scope>NUCLEOTIDE SEQUENCE [LARGE SCALE GENOMIC DNA]</scope>
    <source>
        <strain evidence="7 9">NBRC 16605</strain>
    </source>
</reference>
<dbReference type="Gene3D" id="1.10.10.10">
    <property type="entry name" value="Winged helix-like DNA-binding domain superfamily/Winged helix DNA-binding domain"/>
    <property type="match status" value="1"/>
</dbReference>
<keyword evidence="4" id="KW-0804">Transcription</keyword>
<dbReference type="GO" id="GO:0003700">
    <property type="term" value="F:DNA-binding transcription factor activity"/>
    <property type="evidence" value="ECO:0007669"/>
    <property type="project" value="InterPro"/>
</dbReference>
<dbReference type="EMBL" id="BJVU01000005">
    <property type="protein sequence ID" value="GEL58859.1"/>
    <property type="molecule type" value="Genomic_DNA"/>
</dbReference>
<name>A0A0D6MZT6_9PROT</name>
<proteinExistence type="inferred from homology"/>
<dbReference type="PROSITE" id="PS50931">
    <property type="entry name" value="HTH_LYSR"/>
    <property type="match status" value="1"/>
</dbReference>
<comment type="caution">
    <text evidence="6">The sequence shown here is derived from an EMBL/GenBank/DDBJ whole genome shotgun (WGS) entry which is preliminary data.</text>
</comment>
<dbReference type="Pfam" id="PF03466">
    <property type="entry name" value="LysR_substrate"/>
    <property type="match status" value="1"/>
</dbReference>
<protein>
    <submittedName>
        <fullName evidence="7">LysR family transcriptional regulator</fullName>
    </submittedName>
    <submittedName>
        <fullName evidence="6">Transcriptional regulator LysR</fullName>
    </submittedName>
</protein>
<evidence type="ECO:0000256" key="4">
    <source>
        <dbReference type="ARBA" id="ARBA00023163"/>
    </source>
</evidence>
<dbReference type="CDD" id="cd05466">
    <property type="entry name" value="PBP2_LTTR_substrate"/>
    <property type="match status" value="1"/>
</dbReference>
<dbReference type="AlphaFoldDB" id="A0A0D6MZT6"/>
<evidence type="ECO:0000313" key="9">
    <source>
        <dbReference type="Proteomes" id="UP000321891"/>
    </source>
</evidence>
<evidence type="ECO:0000256" key="3">
    <source>
        <dbReference type="ARBA" id="ARBA00023125"/>
    </source>
</evidence>
<dbReference type="PANTHER" id="PTHR30419:SF31">
    <property type="entry name" value="BLR3139 PROTEIN"/>
    <property type="match status" value="1"/>
</dbReference>
<accession>A0A0D6MZT6</accession>
<dbReference type="InterPro" id="IPR005119">
    <property type="entry name" value="LysR_subst-bd"/>
</dbReference>
<keyword evidence="3" id="KW-0238">DNA-binding</keyword>
<dbReference type="EMBL" id="BAMV01000001">
    <property type="protein sequence ID" value="GAN58995.1"/>
    <property type="molecule type" value="Genomic_DNA"/>
</dbReference>
<dbReference type="RefSeq" id="WP_048837106.1">
    <property type="nucleotide sequence ID" value="NZ_BAMV01000001.1"/>
</dbReference>
<dbReference type="Gene3D" id="3.40.190.290">
    <property type="match status" value="1"/>
</dbReference>
<evidence type="ECO:0000313" key="7">
    <source>
        <dbReference type="EMBL" id="GEL58859.1"/>
    </source>
</evidence>
<dbReference type="Pfam" id="PF00126">
    <property type="entry name" value="HTH_1"/>
    <property type="match status" value="1"/>
</dbReference>
<dbReference type="Proteomes" id="UP000032671">
    <property type="component" value="Unassembled WGS sequence"/>
</dbReference>
<dbReference type="InterPro" id="IPR050950">
    <property type="entry name" value="HTH-type_LysR_regulators"/>
</dbReference>
<evidence type="ECO:0000313" key="6">
    <source>
        <dbReference type="EMBL" id="GAN58995.1"/>
    </source>
</evidence>
<dbReference type="InterPro" id="IPR036388">
    <property type="entry name" value="WH-like_DNA-bd_sf"/>
</dbReference>
<evidence type="ECO:0000259" key="5">
    <source>
        <dbReference type="PROSITE" id="PS50931"/>
    </source>
</evidence>
<dbReference type="PANTHER" id="PTHR30419">
    <property type="entry name" value="HTH-TYPE TRANSCRIPTIONAL REGULATOR YBHD"/>
    <property type="match status" value="1"/>
</dbReference>
<gene>
    <name evidence="6" type="ORF">Abci_001_011</name>
    <name evidence="7" type="ORF">ACI01nite_14610</name>
</gene>
<dbReference type="Proteomes" id="UP000321891">
    <property type="component" value="Unassembled WGS sequence"/>
</dbReference>
<sequence>MFLRQLTYLIALDRFRHFSRAAESCGVSQPALSAGIRQLETELGITIIQRNRRFYGLTAEGERVLSWARQTVAALDGLRQEAAFAQDVAGGSIAIGVMPPAILVIPTLLESFRAAVPALHVEVKVYSSNEIVQLLREHTLQLGLMYLDQVPADGPFEKHALYAEEHVLVAAKSMSLPAGRVFNWKDIENVPLCLLSRNMRSRQLVDDGFRQAGVLPNILLETDTLELLHAEILKGQIASILPVAALPERTGRESLQTRRMAGFVSPDVGVVRLSQPNSTALLERLWGVTQSLELADIYGAATAS</sequence>
<dbReference type="InterPro" id="IPR036390">
    <property type="entry name" value="WH_DNA-bd_sf"/>
</dbReference>
<reference evidence="6 8" key="1">
    <citation type="submission" date="2012-11" db="EMBL/GenBank/DDBJ databases">
        <title>Whole genome sequence of Acetobacter cibinongensis 4H-1.</title>
        <authorList>
            <person name="Azuma Y."/>
            <person name="Higashiura N."/>
            <person name="Hirakawa H."/>
            <person name="Matsushita K."/>
        </authorList>
    </citation>
    <scope>NUCLEOTIDE SEQUENCE [LARGE SCALE GENOMIC DNA]</scope>
    <source>
        <strain evidence="6 8">4H-1</strain>
    </source>
</reference>
<accession>A0A6N3SQZ6</accession>
<evidence type="ECO:0000313" key="8">
    <source>
        <dbReference type="Proteomes" id="UP000032671"/>
    </source>
</evidence>
<dbReference type="SUPFAM" id="SSF46785">
    <property type="entry name" value="Winged helix' DNA-binding domain"/>
    <property type="match status" value="1"/>
</dbReference>
<dbReference type="STRING" id="1231339.Abci_001_011"/>
<dbReference type="FunFam" id="1.10.10.10:FF:000001">
    <property type="entry name" value="LysR family transcriptional regulator"/>
    <property type="match status" value="1"/>
</dbReference>
<dbReference type="GO" id="GO:0003677">
    <property type="term" value="F:DNA binding"/>
    <property type="evidence" value="ECO:0007669"/>
    <property type="project" value="UniProtKB-KW"/>
</dbReference>
<dbReference type="InterPro" id="IPR000847">
    <property type="entry name" value="LysR_HTH_N"/>
</dbReference>
<dbReference type="SUPFAM" id="SSF53850">
    <property type="entry name" value="Periplasmic binding protein-like II"/>
    <property type="match status" value="1"/>
</dbReference>
<feature type="domain" description="HTH lysR-type" evidence="5">
    <location>
        <begin position="1"/>
        <end position="58"/>
    </location>
</feature>
<dbReference type="PRINTS" id="PR00039">
    <property type="entry name" value="HTHLYSR"/>
</dbReference>
<evidence type="ECO:0000256" key="2">
    <source>
        <dbReference type="ARBA" id="ARBA00023015"/>
    </source>
</evidence>